<reference evidence="9" key="2">
    <citation type="journal article" date="2014" name="Nat. Commun.">
        <title>The emerging biofuel crop Camelina sativa retains a highly undifferentiated hexaploid genome structure.</title>
        <authorList>
            <person name="Kagale S."/>
            <person name="Koh C."/>
            <person name="Nixon J."/>
            <person name="Bollina V."/>
            <person name="Clarke W.E."/>
            <person name="Tuteja R."/>
            <person name="Spillane C."/>
            <person name="Robinson S.J."/>
            <person name="Links M.G."/>
            <person name="Clarke C."/>
            <person name="Higgins E.E."/>
            <person name="Huebert T."/>
            <person name="Sharpe A.G."/>
            <person name="Parkin I.A."/>
        </authorList>
    </citation>
    <scope>NUCLEOTIDE SEQUENCE [LARGE SCALE GENOMIC DNA]</scope>
    <source>
        <strain evidence="9">r\DH55</strain>
    </source>
</reference>
<organism evidence="9 10">
    <name type="scientific">Camelina sativa</name>
    <name type="common">False flax</name>
    <name type="synonym">Myagrum sativum</name>
    <dbReference type="NCBI Taxonomy" id="90675"/>
    <lineage>
        <taxon>Eukaryota</taxon>
        <taxon>Viridiplantae</taxon>
        <taxon>Streptophyta</taxon>
        <taxon>Embryophyta</taxon>
        <taxon>Tracheophyta</taxon>
        <taxon>Spermatophyta</taxon>
        <taxon>Magnoliopsida</taxon>
        <taxon>eudicotyledons</taxon>
        <taxon>Gunneridae</taxon>
        <taxon>Pentapetalae</taxon>
        <taxon>rosids</taxon>
        <taxon>malvids</taxon>
        <taxon>Brassicales</taxon>
        <taxon>Brassicaceae</taxon>
        <taxon>Camelineae</taxon>
        <taxon>Camelina</taxon>
    </lineage>
</organism>
<evidence type="ECO:0000256" key="3">
    <source>
        <dbReference type="ARBA" id="ARBA00022723"/>
    </source>
</evidence>
<dbReference type="SUPFAM" id="SSF48150">
    <property type="entry name" value="DNA-glycosylase"/>
    <property type="match status" value="1"/>
</dbReference>
<accession>A0ABM0UVY7</accession>
<evidence type="ECO:0000256" key="2">
    <source>
        <dbReference type="ARBA" id="ARBA00022485"/>
    </source>
</evidence>
<dbReference type="PANTHER" id="PTHR46213:SF13">
    <property type="entry name" value="DEMETER-LIKE PROTEIN 2-RELATED"/>
    <property type="match status" value="1"/>
</dbReference>
<evidence type="ECO:0000259" key="8">
    <source>
        <dbReference type="Pfam" id="PF15629"/>
    </source>
</evidence>
<keyword evidence="3" id="KW-0479">Metal-binding</keyword>
<evidence type="ECO:0000256" key="4">
    <source>
        <dbReference type="ARBA" id="ARBA00023004"/>
    </source>
</evidence>
<proteinExistence type="predicted"/>
<keyword evidence="5" id="KW-0411">Iron-sulfur</keyword>
<dbReference type="InterPro" id="IPR023170">
    <property type="entry name" value="HhH_base_excis_C"/>
</dbReference>
<evidence type="ECO:0000256" key="5">
    <source>
        <dbReference type="ARBA" id="ARBA00023014"/>
    </source>
</evidence>
<reference evidence="10 11" key="3">
    <citation type="submission" date="2025-05" db="UniProtKB">
        <authorList>
            <consortium name="RefSeq"/>
        </authorList>
    </citation>
    <scope>IDENTIFICATION</scope>
    <source>
        <tissue evidence="10 11">Leaf</tissue>
    </source>
</reference>
<feature type="compositionally biased region" description="Basic residues" evidence="6">
    <location>
        <begin position="211"/>
        <end position="220"/>
    </location>
</feature>
<keyword evidence="9" id="KW-1185">Reference proteome</keyword>
<evidence type="ECO:0000313" key="11">
    <source>
        <dbReference type="RefSeq" id="XP_010447149.1"/>
    </source>
</evidence>
<name>A0ABM0UVY7_CAMSA</name>
<dbReference type="PANTHER" id="PTHR46213">
    <property type="entry name" value="TRANSCRIPTIONAL ACTIVATOR DEMETER"/>
    <property type="match status" value="1"/>
</dbReference>
<protein>
    <submittedName>
        <fullName evidence="10 11">DEMETER-like protein 3 isoform X1</fullName>
    </submittedName>
</protein>
<comment type="cofactor">
    <cofactor evidence="1">
        <name>[4Fe-4S] cluster</name>
        <dbReference type="ChEBI" id="CHEBI:49883"/>
    </cofactor>
</comment>
<feature type="region of interest" description="Disordered" evidence="6">
    <location>
        <begin position="30"/>
        <end position="221"/>
    </location>
</feature>
<feature type="domain" description="Demeter RRM-fold" evidence="7">
    <location>
        <begin position="1166"/>
        <end position="1266"/>
    </location>
</feature>
<dbReference type="Pfam" id="PF15628">
    <property type="entry name" value="RRM_DME"/>
    <property type="match status" value="1"/>
</dbReference>
<dbReference type="Gene3D" id="1.10.1670.10">
    <property type="entry name" value="Helix-hairpin-Helix base-excision DNA repair enzymes (C-terminal)"/>
    <property type="match status" value="1"/>
</dbReference>
<evidence type="ECO:0000256" key="6">
    <source>
        <dbReference type="SAM" id="MobiDB-lite"/>
    </source>
</evidence>
<dbReference type="Pfam" id="PF15629">
    <property type="entry name" value="Perm-CXXC"/>
    <property type="match status" value="1"/>
</dbReference>
<reference evidence="9" key="1">
    <citation type="journal article" date="1997" name="Nucleic Acids Res.">
        <title>tRNAscan-SE: a program for improved detection of transfer RNA genes in genomic sequence.</title>
        <authorList>
            <person name="Lowe T.M."/>
            <person name="Eddy S.R."/>
        </authorList>
    </citation>
    <scope>NUCLEOTIDE SEQUENCE [LARGE SCALE GENOMIC DNA]</scope>
    <source>
        <strain evidence="9">r\DH55</strain>
    </source>
</reference>
<dbReference type="InterPro" id="IPR028924">
    <property type="entry name" value="Perm-CXXC"/>
</dbReference>
<dbReference type="Proteomes" id="UP000694864">
    <property type="component" value="Chromosome 12"/>
</dbReference>
<dbReference type="RefSeq" id="XP_010447148.1">
    <property type="nucleotide sequence ID" value="XM_010448846.2"/>
</dbReference>
<evidence type="ECO:0000259" key="7">
    <source>
        <dbReference type="Pfam" id="PF15628"/>
    </source>
</evidence>
<dbReference type="InterPro" id="IPR011257">
    <property type="entry name" value="DNA_glycosylase"/>
</dbReference>
<feature type="domain" description="Permuted single zf-CXXC unit" evidence="8">
    <location>
        <begin position="1133"/>
        <end position="1163"/>
    </location>
</feature>
<keyword evidence="4" id="KW-0408">Iron</keyword>
<sequence>MEIVPKTPEKPKLLFTKYYVRRKSIKSKIFGSVISPLEIDPPPPHKQELQQDNSQSTDQKEEKKKNSDEERQRKCHESDIFQGDDSQHVTGKRKRNNSKETPKKMRYHRPRIMEEGKKPRNPTTTRLRTISKKKGKKKDNNNASEDDEVVIIPEPPTPQKQTRSKTEKTKRNVARALKKDNNNNNNNASEDDEVIIAEPPTPQKQQSRSKTEKKPKKRNVARSLNFNHLSCLELDRICGPTFPKGRKRMTPARRSDFHCLISPYSFPLPIWKKQSVRSNRRKNVVRWFRIALSLELQEQEETLPLVGRLLSRADVSLHIEDKTSYVAPKMDYAFNNRTKDIVEPLIQQRNHQNDNDFSPISEVPLQIKDSPMRQVSCVVPKKSKKSTKNIVGKKIKQRSYQKDHGLSSLADVPLHIEDTTSNVALKMDSAFNNRTKDIVEPLIQQRNHQKDNDVSPISEVPLQIKDSPMRQVSCVVPKKSKKMTKNIVRNLIQQMTYQKDHGLPSLADVPLHIEDTLMRSASDVPVRREKTKDIAKLIKEMRRLNINKRVTTTLIESGKKLVTAKVKLDTETIKEWDRLMVNKSHADNQTNAGWEQKRENFKGPIDLFISRMHLLQGDRKFKQWKGSVVDSVVGVFLTQNVSDYLSSNAFMSVAANFPANARECLDPLAYYIEEPEDVNDSILDDQEPTHIGNDDDAKNSQFITLSKDSIPEVEEHEKTAKRKNKKTGIMEDATVDWETIRRTYTKERSRHKMHMDTVNWNDVRLSGEKVFEDIIRQRGQFQILSGRILKFLRDEVRQNGTIDLEWLRDAPPDLVKRYLLDIEGIGLKSAECVRLLGIKHSAFPVDTNVGRIAVRLGWVPLEPLPDGIQMHQLSQYPSMDSIQQYLWPRLCKLPQETLYELHYQMITFGKVFCTKALPNCNACPMKSECKYFASAYVSSKNLLEGPAEKTHDEPDTFKHACSQDVDVNMTSNINLIEECASPRCSEQHICCKPLVEFPSSPRPEIPELGDIEDFPWRNTYQRYARIPEIDIDLDALKKNVEDALVEGGKILSSSVEEISKAIVLLTPENACIPIKPPRKIKYYGRLRTEHVVYVLPDNHKLLDDFERRELDDPSPYLLAIWQPGETSNSFTQPKKKCDSDGSELCKRKTCSYCWSIREQSSNTFCGTILIPCRTAMRGGFPLNGTYFQTNEVFADHETSLEPVVFPREWCDGLEKRAMYCGSSVSSIFRLLDTRRIQLCFWTGYLCMRAFDRKERMPKELVRRLHTPPVGRGAKYMHDDDI</sequence>
<feature type="compositionally biased region" description="Basic and acidic residues" evidence="6">
    <location>
        <begin position="58"/>
        <end position="79"/>
    </location>
</feature>
<dbReference type="RefSeq" id="XP_010447149.1">
    <property type="nucleotide sequence ID" value="XM_010448847.2"/>
</dbReference>
<dbReference type="InterPro" id="IPR028925">
    <property type="entry name" value="RRM_DME"/>
</dbReference>
<keyword evidence="2" id="KW-0004">4Fe-4S</keyword>
<evidence type="ECO:0000256" key="1">
    <source>
        <dbReference type="ARBA" id="ARBA00001966"/>
    </source>
</evidence>
<dbReference type="GeneID" id="104729831"/>
<gene>
    <name evidence="10 11" type="primary">LOC104729831</name>
</gene>
<evidence type="ECO:0000313" key="9">
    <source>
        <dbReference type="Proteomes" id="UP000694864"/>
    </source>
</evidence>
<dbReference type="InterPro" id="IPR044811">
    <property type="entry name" value="DME/ROS1"/>
</dbReference>
<evidence type="ECO:0000313" key="10">
    <source>
        <dbReference type="RefSeq" id="XP_010447148.1"/>
    </source>
</evidence>